<evidence type="ECO:0000313" key="2">
    <source>
        <dbReference type="EMBL" id="RWX75906.1"/>
    </source>
</evidence>
<dbReference type="EMBL" id="SBIP01000004">
    <property type="protein sequence ID" value="RWX75906.1"/>
    <property type="molecule type" value="Genomic_DNA"/>
</dbReference>
<gene>
    <name evidence="2" type="ORF">EPK99_19715</name>
</gene>
<reference evidence="2 3" key="1">
    <citation type="submission" date="2019-01" db="EMBL/GenBank/DDBJ databases">
        <title>The draft genome of Rhizobium sp. 24NR.</title>
        <authorList>
            <person name="Liu L."/>
            <person name="Liang L."/>
            <person name="Shi S."/>
            <person name="Xu L."/>
            <person name="Wang X."/>
            <person name="Li L."/>
            <person name="Zhang X."/>
        </authorList>
    </citation>
    <scope>NUCLEOTIDE SEQUENCE [LARGE SCALE GENOMIC DNA]</scope>
    <source>
        <strain evidence="2 3">24NR</strain>
    </source>
</reference>
<protein>
    <submittedName>
        <fullName evidence="2">BON domain-containing protein</fullName>
    </submittedName>
</protein>
<accession>A0A3S3S3N9</accession>
<feature type="domain" description="BON" evidence="1">
    <location>
        <begin position="26"/>
        <end position="94"/>
    </location>
</feature>
<sequence length="100" mass="10909">MLGFCKMFLSSVQPTITNFDFVRDHGVSIEKTAVEAELSYLADFDARDLTVDMTGHYLVLEGTVTSAADAERAVKVAREIVGSDRVMSRLVVVQPATALI</sequence>
<evidence type="ECO:0000259" key="1">
    <source>
        <dbReference type="PROSITE" id="PS50914"/>
    </source>
</evidence>
<dbReference type="SMART" id="SM00749">
    <property type="entry name" value="BON"/>
    <property type="match status" value="1"/>
</dbReference>
<organism evidence="2 3">
    <name type="scientific">Neorhizobium lilium</name>
    <dbReference type="NCBI Taxonomy" id="2503024"/>
    <lineage>
        <taxon>Bacteria</taxon>
        <taxon>Pseudomonadati</taxon>
        <taxon>Pseudomonadota</taxon>
        <taxon>Alphaproteobacteria</taxon>
        <taxon>Hyphomicrobiales</taxon>
        <taxon>Rhizobiaceae</taxon>
        <taxon>Rhizobium/Agrobacterium group</taxon>
        <taxon>Neorhizobium</taxon>
    </lineage>
</organism>
<keyword evidence="3" id="KW-1185">Reference proteome</keyword>
<dbReference type="Proteomes" id="UP000287687">
    <property type="component" value="Unassembled WGS sequence"/>
</dbReference>
<evidence type="ECO:0000313" key="3">
    <source>
        <dbReference type="Proteomes" id="UP000287687"/>
    </source>
</evidence>
<comment type="caution">
    <text evidence="2">The sequence shown here is derived from an EMBL/GenBank/DDBJ whole genome shotgun (WGS) entry which is preliminary data.</text>
</comment>
<dbReference type="InterPro" id="IPR014004">
    <property type="entry name" value="Transpt-assoc_nodulatn_dom_bac"/>
</dbReference>
<dbReference type="InterPro" id="IPR007055">
    <property type="entry name" value="BON_dom"/>
</dbReference>
<dbReference type="OrthoDB" id="8373322at2"/>
<proteinExistence type="predicted"/>
<dbReference type="Pfam" id="PF04972">
    <property type="entry name" value="BON"/>
    <property type="match status" value="1"/>
</dbReference>
<dbReference type="AlphaFoldDB" id="A0A3S3S3N9"/>
<name>A0A3S3S3N9_9HYPH</name>
<dbReference type="PROSITE" id="PS50914">
    <property type="entry name" value="BON"/>
    <property type="match status" value="1"/>
</dbReference>